<dbReference type="PANTHER" id="PTHR31672:SF11">
    <property type="entry name" value="F-BOX PROTEIN CPR1-LIKE ISOFORM X2"/>
    <property type="match status" value="1"/>
</dbReference>
<organism evidence="2 3">
    <name type="scientific">Acacia crassicarpa</name>
    <name type="common">northern wattle</name>
    <dbReference type="NCBI Taxonomy" id="499986"/>
    <lineage>
        <taxon>Eukaryota</taxon>
        <taxon>Viridiplantae</taxon>
        <taxon>Streptophyta</taxon>
        <taxon>Embryophyta</taxon>
        <taxon>Tracheophyta</taxon>
        <taxon>Spermatophyta</taxon>
        <taxon>Magnoliopsida</taxon>
        <taxon>eudicotyledons</taxon>
        <taxon>Gunneridae</taxon>
        <taxon>Pentapetalae</taxon>
        <taxon>rosids</taxon>
        <taxon>fabids</taxon>
        <taxon>Fabales</taxon>
        <taxon>Fabaceae</taxon>
        <taxon>Caesalpinioideae</taxon>
        <taxon>mimosoid clade</taxon>
        <taxon>Acacieae</taxon>
        <taxon>Acacia</taxon>
    </lineage>
</organism>
<evidence type="ECO:0000256" key="1">
    <source>
        <dbReference type="SAM" id="MobiDB-lite"/>
    </source>
</evidence>
<evidence type="ECO:0008006" key="4">
    <source>
        <dbReference type="Google" id="ProtNLM"/>
    </source>
</evidence>
<sequence>MGRENEDDGRKNCSSSSCPLPQNKSQKGNCLGCFSEDTLFDILTWLPAECLLSSARYTCKSWAALIRSSDFAEKHLLRSKPGIFLQNTKRPYGAQFLEVTDNGEFGVTTLEPNFPGRFVNSCDGLILLYENSSGVLNVTNPVTKQCVRVPMLLSHKLMYPPCAIVRVPRTGEFKLFASRILTESEVSNSHWHVLRLGRDSSWTGIAVETGDFEFRCTPIYTGGNDLYWITEQRVIVMDVDRETFRQFPLPQGPHRWHSQYLKMENRLASIIFVGGEGFQMHTFDPDSGNWTLYHEMKHLDYPTDGIEFLSEFFALWMNEELIIKLILLPTLNTLFFSYDMKTGGRLKKIDAIQEGSFDVGLHTNSLVSWKNTLL</sequence>
<protein>
    <recommendedName>
        <fullName evidence="4">F-box domain-containing protein</fullName>
    </recommendedName>
</protein>
<dbReference type="AlphaFoldDB" id="A0AAE1M546"/>
<feature type="region of interest" description="Disordered" evidence="1">
    <location>
        <begin position="1"/>
        <end position="27"/>
    </location>
</feature>
<dbReference type="InterPro" id="IPR050796">
    <property type="entry name" value="SCF_F-box_component"/>
</dbReference>
<name>A0AAE1M546_9FABA</name>
<comment type="caution">
    <text evidence="2">The sequence shown here is derived from an EMBL/GenBank/DDBJ whole genome shotgun (WGS) entry which is preliminary data.</text>
</comment>
<dbReference type="Gene3D" id="1.20.1280.50">
    <property type="match status" value="1"/>
</dbReference>
<dbReference type="EMBL" id="JAWXYG010000016">
    <property type="protein sequence ID" value="KAK4253420.1"/>
    <property type="molecule type" value="Genomic_DNA"/>
</dbReference>
<evidence type="ECO:0000313" key="3">
    <source>
        <dbReference type="Proteomes" id="UP001293593"/>
    </source>
</evidence>
<evidence type="ECO:0000313" key="2">
    <source>
        <dbReference type="EMBL" id="KAK4253420.1"/>
    </source>
</evidence>
<reference evidence="2" key="1">
    <citation type="submission" date="2023-10" db="EMBL/GenBank/DDBJ databases">
        <title>Chromosome-level genome of the transformable northern wattle, Acacia crassicarpa.</title>
        <authorList>
            <person name="Massaro I."/>
            <person name="Sinha N.R."/>
            <person name="Poethig S."/>
            <person name="Leichty A.R."/>
        </authorList>
    </citation>
    <scope>NUCLEOTIDE SEQUENCE</scope>
    <source>
        <strain evidence="2">Acra3RX</strain>
        <tissue evidence="2">Leaf</tissue>
    </source>
</reference>
<gene>
    <name evidence="2" type="ORF">QN277_010730</name>
</gene>
<accession>A0AAE1M546</accession>
<dbReference type="SUPFAM" id="SSF81383">
    <property type="entry name" value="F-box domain"/>
    <property type="match status" value="1"/>
</dbReference>
<feature type="compositionally biased region" description="Basic and acidic residues" evidence="1">
    <location>
        <begin position="1"/>
        <end position="11"/>
    </location>
</feature>
<dbReference type="InterPro" id="IPR036047">
    <property type="entry name" value="F-box-like_dom_sf"/>
</dbReference>
<feature type="compositionally biased region" description="Polar residues" evidence="1">
    <location>
        <begin position="12"/>
        <end position="27"/>
    </location>
</feature>
<dbReference type="PANTHER" id="PTHR31672">
    <property type="entry name" value="BNACNNG10540D PROTEIN"/>
    <property type="match status" value="1"/>
</dbReference>
<proteinExistence type="predicted"/>
<keyword evidence="3" id="KW-1185">Reference proteome</keyword>
<dbReference type="Proteomes" id="UP001293593">
    <property type="component" value="Unassembled WGS sequence"/>
</dbReference>